<organism evidence="2 3">
    <name type="scientific">Clostridium acetobutylicum (strain ATCC 824 / DSM 792 / JCM 1419 / IAM 19013 / LMG 5710 / NBRC 13948 / NRRL B-527 / VKM B-1787 / 2291 / W)</name>
    <dbReference type="NCBI Taxonomy" id="272562"/>
    <lineage>
        <taxon>Bacteria</taxon>
        <taxon>Bacillati</taxon>
        <taxon>Bacillota</taxon>
        <taxon>Clostridia</taxon>
        <taxon>Eubacteriales</taxon>
        <taxon>Clostridiaceae</taxon>
        <taxon>Clostridium</taxon>
    </lineage>
</organism>
<dbReference type="RefSeq" id="WP_010963389.1">
    <property type="nucleotide sequence ID" value="NC_003030.1"/>
</dbReference>
<sequence>MGLLSSVLLEDTAVSTMISKLDKGFEKIIDNVLNLRNQLIEGIGLKNILNDVIEGDNALSQMNSILKNTGEASGMTKRQLMELAEGEGRITAFSENTNIATENLLLTFSNIGKSVFPQALKSVNDMSQALGKDTKTSALELGKALNNPIEGISELESVGVKFTASQKDQISSMQQAGNIAGAQNIILKQLEKQYGGSAEAAGNTFSGQLKILKNNLVSVNSEMLNGMMKTLTNFLKQVNSLVLSMGKITPATQKAAVAFALIAVGIKPTLDGMNKFLALAVKNKNEMKALIISYKNGETAIQKFANSIKILGGKVGNSSGIKKLQSAIESLQIISLYAMDKINLKVKNAASAIRKSMNGVFDKLPEGLSKNIKKVNSDLKISMSGITGTMSKVTSKMGNMSKKIISPLANISKKFVSNIVGISKKVTPVFKLLGKKMTSGLTGLVKLGLKAVGPAALLAAVLVGLGVLQMQSGKKLDSISKQLIAKGPKMIQQFTAKLIAQLPQIMAAGTTLLNNFIKVLTANAPALIHAAASIITALVNGLAVNLPKILPGVIKLIQTILQSIIQNLPTIIMAGLRIILALVQGITNNLPQIINSIIQVTITMINTLSQHLPQIIEMGLKILVAIVQGIVKAIPQLIAAIPQIISAIWNAIKNVSWLQLGSEIINGIIGGIKSAGENLFNSLKDLAGKALNVAKNVLGIHSPSRVFKEEVGLFIPAGVAEGVEENTGGVVNSLNGMASKMVTSIGKNKSNIVDAAKGLVNMNFSTMGRMNLAVAGNTSNPFSTGGDKYNALLHVENLSIANDYDIEALANKLNFYMQKSKAAKGGR</sequence>
<dbReference type="InterPro" id="IPR009628">
    <property type="entry name" value="Phage_tape_measure_N"/>
</dbReference>
<feature type="domain" description="Bacteriophage tail tape measure N-terminal" evidence="1">
    <location>
        <begin position="54"/>
        <end position="170"/>
    </location>
</feature>
<name>Q97MX9_CLOAB</name>
<dbReference type="eggNOG" id="COG1345">
    <property type="taxonomic scope" value="Bacteria"/>
</dbReference>
<dbReference type="KEGG" id="cac:CA_C0061"/>
<dbReference type="OrthoDB" id="1779742at2"/>
<proteinExistence type="predicted"/>
<dbReference type="STRING" id="272562.CA_C0061"/>
<dbReference type="HOGENOM" id="CLU_342474_0_0_9"/>
<evidence type="ECO:0000313" key="2">
    <source>
        <dbReference type="EMBL" id="AAK78047.1"/>
    </source>
</evidence>
<keyword evidence="3" id="KW-1185">Reference proteome</keyword>
<dbReference type="PATRIC" id="fig|272562.8.peg.242"/>
<dbReference type="AlphaFoldDB" id="Q97MX9"/>
<dbReference type="EMBL" id="AE001437">
    <property type="protein sequence ID" value="AAK78047.1"/>
    <property type="molecule type" value="Genomic_DNA"/>
</dbReference>
<protein>
    <submittedName>
        <fullName evidence="2">Phage-related protein, gp16</fullName>
    </submittedName>
</protein>
<evidence type="ECO:0000259" key="1">
    <source>
        <dbReference type="Pfam" id="PF06791"/>
    </source>
</evidence>
<dbReference type="GeneID" id="44996543"/>
<dbReference type="InterPro" id="IPR016024">
    <property type="entry name" value="ARM-type_fold"/>
</dbReference>
<dbReference type="PIR" id="D96907">
    <property type="entry name" value="D96907"/>
</dbReference>
<dbReference type="Pfam" id="PF06791">
    <property type="entry name" value="TMP_2"/>
    <property type="match status" value="1"/>
</dbReference>
<gene>
    <name evidence="2" type="ordered locus">CA_C0061</name>
</gene>
<evidence type="ECO:0000313" key="3">
    <source>
        <dbReference type="Proteomes" id="UP000000814"/>
    </source>
</evidence>
<dbReference type="eggNOG" id="COG5412">
    <property type="taxonomic scope" value="Bacteria"/>
</dbReference>
<reference evidence="2 3" key="1">
    <citation type="journal article" date="2001" name="J. Bacteriol.">
        <title>Genome sequence and comparative analysis of the solvent-producing bacterium Clostridium acetobutylicum.</title>
        <authorList>
            <person name="Nolling J."/>
            <person name="Breton G."/>
            <person name="Omelchenko M.V."/>
            <person name="Makarova K.S."/>
            <person name="Zeng Q."/>
            <person name="Gibson R."/>
            <person name="Lee H.M."/>
            <person name="Dubois J."/>
            <person name="Qiu D."/>
            <person name="Hitti J."/>
            <person name="Wolf Y.I."/>
            <person name="Tatusov R.L."/>
            <person name="Sabathe F."/>
            <person name="Doucette-Stamm L."/>
            <person name="Soucaille P."/>
            <person name="Daly M.J."/>
            <person name="Bennett G.N."/>
            <person name="Koonin E.V."/>
            <person name="Smith D.R."/>
        </authorList>
    </citation>
    <scope>NUCLEOTIDE SEQUENCE [LARGE SCALE GENOMIC DNA]</scope>
    <source>
        <strain evidence="3">ATCC 824 / DSM 792 / JCM 1419 / LMG 5710 / VKM B-1787</strain>
    </source>
</reference>
<accession>Q97MX9</accession>
<dbReference type="Proteomes" id="UP000000814">
    <property type="component" value="Chromosome"/>
</dbReference>
<dbReference type="SUPFAM" id="SSF48371">
    <property type="entry name" value="ARM repeat"/>
    <property type="match status" value="1"/>
</dbReference>